<accession>A0A7W9C4U3</accession>
<feature type="region of interest" description="Disordered" evidence="1">
    <location>
        <begin position="34"/>
        <end position="127"/>
    </location>
</feature>
<reference evidence="2 3" key="1">
    <citation type="submission" date="2020-08" db="EMBL/GenBank/DDBJ databases">
        <title>Genomic Encyclopedia of Type Strains, Phase IV (KMG-IV): sequencing the most valuable type-strain genomes for metagenomic binning, comparative biology and taxonomic classification.</title>
        <authorList>
            <person name="Goeker M."/>
        </authorList>
    </citation>
    <scope>NUCLEOTIDE SEQUENCE [LARGE SCALE GENOMIC DNA]</scope>
    <source>
        <strain evidence="2 3">DSM 4731</strain>
    </source>
</reference>
<evidence type="ECO:0000313" key="2">
    <source>
        <dbReference type="EMBL" id="MBB5739040.1"/>
    </source>
</evidence>
<dbReference type="EMBL" id="JACHOQ010000001">
    <property type="protein sequence ID" value="MBB5739040.1"/>
    <property type="molecule type" value="Genomic_DNA"/>
</dbReference>
<feature type="compositionally biased region" description="Pro residues" evidence="1">
    <location>
        <begin position="50"/>
        <end position="71"/>
    </location>
</feature>
<evidence type="ECO:0000256" key="1">
    <source>
        <dbReference type="SAM" id="MobiDB-lite"/>
    </source>
</evidence>
<evidence type="ECO:0000313" key="3">
    <source>
        <dbReference type="Proteomes" id="UP000527324"/>
    </source>
</evidence>
<proteinExistence type="predicted"/>
<name>A0A7W9C4U3_9CAUL</name>
<dbReference type="RefSeq" id="WP_183215152.1">
    <property type="nucleotide sequence ID" value="NZ_JACHOQ010000001.1"/>
</dbReference>
<protein>
    <submittedName>
        <fullName evidence="2">Uncharacterized protein</fullName>
    </submittedName>
</protein>
<feature type="compositionally biased region" description="Low complexity" evidence="1">
    <location>
        <begin position="72"/>
        <end position="97"/>
    </location>
</feature>
<dbReference type="Proteomes" id="UP000527324">
    <property type="component" value="Unassembled WGS sequence"/>
</dbReference>
<comment type="caution">
    <text evidence="2">The sequence shown here is derived from an EMBL/GenBank/DDBJ whole genome shotgun (WGS) entry which is preliminary data.</text>
</comment>
<keyword evidence="3" id="KW-1185">Reference proteome</keyword>
<dbReference type="AlphaFoldDB" id="A0A7W9C4U3"/>
<feature type="compositionally biased region" description="Pro residues" evidence="1">
    <location>
        <begin position="109"/>
        <end position="125"/>
    </location>
</feature>
<sequence>MSPAAIRRRALAVAPVVFGHAALVLMMTAVRPEPPARPTPEPAILVELVAPPPQPPPPARIPAPDPSPTPDAPAAAAQTPAPAKSASRHAPPAVAAARPRKIVDRLPPDIEPLPAAPAPPGPPLPLLGAAQLAGAATVGAGPGGGGGNGVGGAGGNGGTGSGPGSGGGSCDMVRWVQEAVRDDAAVRRAVIAASREMNAAGRAMLVWNGDWLQSRNQAGKGLAGVRQAIALEVAFAPAECRNQRMTGLAVLTLEDGADGARIALGKGSWRWSDLLGVG</sequence>
<gene>
    <name evidence="2" type="ORF">GGQ93_000731</name>
</gene>
<organism evidence="2 3">
    <name type="scientific">Brevundimonas aurantiaca</name>
    <dbReference type="NCBI Taxonomy" id="74316"/>
    <lineage>
        <taxon>Bacteria</taxon>
        <taxon>Pseudomonadati</taxon>
        <taxon>Pseudomonadota</taxon>
        <taxon>Alphaproteobacteria</taxon>
        <taxon>Caulobacterales</taxon>
        <taxon>Caulobacteraceae</taxon>
        <taxon>Brevundimonas</taxon>
    </lineage>
</organism>